<dbReference type="Pfam" id="PF01590">
    <property type="entry name" value="GAF"/>
    <property type="match status" value="1"/>
</dbReference>
<dbReference type="Proteomes" id="UP001149140">
    <property type="component" value="Unassembled WGS sequence"/>
</dbReference>
<sequence>MRATTVRFGDDLWELLEAEAGTQGISAAQFVRDSAIMRLGILSGRRGDDEATLTLEQVAAGALSSRPRFKRDAVIGDVARLHALRSTDLLDSPAEEAFDRLTKLAAKLLNAPVALISLVDEDRQFFKSSVGLAEPWRSARQTPLTHSFCRHTLLSREPLIVEDARSHPLVRDNLAIRDLDVVAYAGFPLITSAGHALGTLCVIDHRPRSWTADQIEILETLTASVLSEINLTLTRSAA</sequence>
<dbReference type="EMBL" id="JAPDOD010000065">
    <property type="protein sequence ID" value="MDA0166407.1"/>
    <property type="molecule type" value="Genomic_DNA"/>
</dbReference>
<evidence type="ECO:0000259" key="1">
    <source>
        <dbReference type="SMART" id="SM00065"/>
    </source>
</evidence>
<dbReference type="InterPro" id="IPR029016">
    <property type="entry name" value="GAF-like_dom_sf"/>
</dbReference>
<name>A0A9X3N1B7_9ACTN</name>
<keyword evidence="3" id="KW-1185">Reference proteome</keyword>
<dbReference type="RefSeq" id="WP_270045664.1">
    <property type="nucleotide sequence ID" value="NZ_JAPDOD010000065.1"/>
</dbReference>
<protein>
    <submittedName>
        <fullName evidence="2">GAF domain-containing protein</fullName>
    </submittedName>
</protein>
<comment type="caution">
    <text evidence="2">The sequence shown here is derived from an EMBL/GenBank/DDBJ whole genome shotgun (WGS) entry which is preliminary data.</text>
</comment>
<dbReference type="SUPFAM" id="SSF55781">
    <property type="entry name" value="GAF domain-like"/>
    <property type="match status" value="1"/>
</dbReference>
<dbReference type="SMART" id="SM00065">
    <property type="entry name" value="GAF"/>
    <property type="match status" value="1"/>
</dbReference>
<reference evidence="2" key="1">
    <citation type="submission" date="2022-10" db="EMBL/GenBank/DDBJ databases">
        <title>The WGS of Solirubrobacter ginsenosidimutans DSM 21036.</title>
        <authorList>
            <person name="Jiang Z."/>
        </authorList>
    </citation>
    <scope>NUCLEOTIDE SEQUENCE</scope>
    <source>
        <strain evidence="2">DSM 21036</strain>
    </source>
</reference>
<accession>A0A9X3N1B7</accession>
<proteinExistence type="predicted"/>
<dbReference type="AlphaFoldDB" id="A0A9X3N1B7"/>
<evidence type="ECO:0000313" key="3">
    <source>
        <dbReference type="Proteomes" id="UP001149140"/>
    </source>
</evidence>
<dbReference type="Gene3D" id="3.30.450.40">
    <property type="match status" value="1"/>
</dbReference>
<gene>
    <name evidence="2" type="ORF">OM076_39450</name>
</gene>
<dbReference type="PANTHER" id="PTHR43102:SF2">
    <property type="entry name" value="GAF DOMAIN-CONTAINING PROTEIN"/>
    <property type="match status" value="1"/>
</dbReference>
<dbReference type="InterPro" id="IPR003018">
    <property type="entry name" value="GAF"/>
</dbReference>
<evidence type="ECO:0000313" key="2">
    <source>
        <dbReference type="EMBL" id="MDA0166407.1"/>
    </source>
</evidence>
<organism evidence="2 3">
    <name type="scientific">Solirubrobacter ginsenosidimutans</name>
    <dbReference type="NCBI Taxonomy" id="490573"/>
    <lineage>
        <taxon>Bacteria</taxon>
        <taxon>Bacillati</taxon>
        <taxon>Actinomycetota</taxon>
        <taxon>Thermoleophilia</taxon>
        <taxon>Solirubrobacterales</taxon>
        <taxon>Solirubrobacteraceae</taxon>
        <taxon>Solirubrobacter</taxon>
    </lineage>
</organism>
<dbReference type="PANTHER" id="PTHR43102">
    <property type="entry name" value="SLR1143 PROTEIN"/>
    <property type="match status" value="1"/>
</dbReference>
<feature type="domain" description="GAF" evidence="1">
    <location>
        <begin position="93"/>
        <end position="238"/>
    </location>
</feature>